<keyword evidence="1" id="KW-0812">Transmembrane</keyword>
<dbReference type="Pfam" id="PF13546">
    <property type="entry name" value="DDE_5"/>
    <property type="match status" value="1"/>
</dbReference>
<evidence type="ECO:0000256" key="1">
    <source>
        <dbReference type="SAM" id="Phobius"/>
    </source>
</evidence>
<accession>A0A2N5KW15</accession>
<dbReference type="Gene3D" id="3.90.350.10">
    <property type="entry name" value="Transposase Inhibitor Protein From Tn5, Chain A, domain 1"/>
    <property type="match status" value="1"/>
</dbReference>
<evidence type="ECO:0000313" key="3">
    <source>
        <dbReference type="EMBL" id="PLT10414.1"/>
    </source>
</evidence>
<dbReference type="InterPro" id="IPR038721">
    <property type="entry name" value="IS701-like_DDE_dom"/>
</dbReference>
<comment type="caution">
    <text evidence="3">The sequence shown here is derived from an EMBL/GenBank/DDBJ whole genome shotgun (WGS) entry which is preliminary data.</text>
</comment>
<keyword evidence="1" id="KW-0472">Membrane</keyword>
<evidence type="ECO:0000259" key="2">
    <source>
        <dbReference type="Pfam" id="PF13546"/>
    </source>
</evidence>
<feature type="transmembrane region" description="Helical" evidence="1">
    <location>
        <begin position="41"/>
        <end position="63"/>
    </location>
</feature>
<name>A0A2N5KW15_9LACO</name>
<dbReference type="SUPFAM" id="SSF53098">
    <property type="entry name" value="Ribonuclease H-like"/>
    <property type="match status" value="1"/>
</dbReference>
<proteinExistence type="predicted"/>
<dbReference type="EMBL" id="PKIW01000086">
    <property type="protein sequence ID" value="PLT10414.1"/>
    <property type="molecule type" value="Genomic_DNA"/>
</dbReference>
<dbReference type="RefSeq" id="WP_068813813.1">
    <property type="nucleotide sequence ID" value="NZ_MAKH01000076.1"/>
</dbReference>
<keyword evidence="1" id="KW-1133">Transmembrane helix</keyword>
<dbReference type="InterPro" id="IPR012337">
    <property type="entry name" value="RNaseH-like_sf"/>
</dbReference>
<dbReference type="AlphaFoldDB" id="A0A2N5KW15"/>
<dbReference type="Proteomes" id="UP000235119">
    <property type="component" value="Unassembled WGS sequence"/>
</dbReference>
<gene>
    <name evidence="3" type="ORF">CYJ79_10745</name>
</gene>
<organism evidence="3 4">
    <name type="scientific">Lactobacillus crispatus</name>
    <dbReference type="NCBI Taxonomy" id="47770"/>
    <lineage>
        <taxon>Bacteria</taxon>
        <taxon>Bacillati</taxon>
        <taxon>Bacillota</taxon>
        <taxon>Bacilli</taxon>
        <taxon>Lactobacillales</taxon>
        <taxon>Lactobacillaceae</taxon>
        <taxon>Lactobacillus</taxon>
    </lineage>
</organism>
<evidence type="ECO:0000313" key="4">
    <source>
        <dbReference type="Proteomes" id="UP000235119"/>
    </source>
</evidence>
<feature type="domain" description="Transposase IS701-like DDE" evidence="2">
    <location>
        <begin position="67"/>
        <end position="256"/>
    </location>
</feature>
<protein>
    <submittedName>
        <fullName evidence="3">Transposase</fullName>
    </submittedName>
</protein>
<sequence>MNSIEQIDTENDTKSLISSFINLIGLAKLTKQVNFKRKSTVSLTMIISWLMSVHFARLSLFRAKDDKRFSVRTARNVLNDGRINWQKLLCLIAARLIGCLKPFIDKRRRLAFIVDDTLMARSFSKKNELLAKVYDHDKHEYWNGYRGLTLGWSDGNTFLPVNFALMSTKTKKNMIGAAPITADERSISGKRRNQAQRKMNDVTVELIRQALRLGVEAKYVLFDSWFSSPRMFWILKKIGLDGLGMIKKSSKIYYIYRHRRYSVKDLYDRLAASNIRKKKHYLYSSIVEAQYHGHSFLLKLVFVSNRGNKNKHLVLATTQTKLSPEEIIQLYGRRWQIETYFKTSKQYLALDKSQVQSYDGQCGYIAVTAITYDLLTWQERQNTDDKTIGDLFYLMNESLPDIRFVDALVYLISELKELKQNSFEKIDEVINDFINQLPRFIQIALKQII</sequence>
<reference evidence="3 4" key="1">
    <citation type="submission" date="2017-12" db="EMBL/GenBank/DDBJ databases">
        <title>Phylogenetic diversity of female urinary microbiome.</title>
        <authorList>
            <person name="Thomas-White K."/>
            <person name="Wolfe A.J."/>
        </authorList>
    </citation>
    <scope>NUCLEOTIDE SEQUENCE [LARGE SCALE GENOMIC DNA]</scope>
    <source>
        <strain evidence="3 4">UMB0085</strain>
    </source>
</reference>